<dbReference type="AlphaFoldDB" id="A0A951QIL6"/>
<keyword evidence="1" id="KW-0677">Repeat</keyword>
<sequence>MRKIMRIVSFEQAIKIKPDYHDAWSNRGNALRKLERYEEAIASYDQAIKFKPDFYQAWCNRGFTLNELEKYEEAMKNLPKQLKPNTKFRYNKTVPVSAPV</sequence>
<evidence type="ECO:0000256" key="2">
    <source>
        <dbReference type="ARBA" id="ARBA00022803"/>
    </source>
</evidence>
<dbReference type="Gene3D" id="1.25.40.10">
    <property type="entry name" value="Tetratricopeptide repeat domain"/>
    <property type="match status" value="1"/>
</dbReference>
<dbReference type="PANTHER" id="PTHR44943">
    <property type="entry name" value="CELLULOSE SYNTHASE OPERON PROTEIN C"/>
    <property type="match status" value="1"/>
</dbReference>
<gene>
    <name evidence="4" type="ORF">KME60_03730</name>
</gene>
<organism evidence="4 5">
    <name type="scientific">Cyanomargarita calcarea GSE-NOS-MK-12-04C</name>
    <dbReference type="NCBI Taxonomy" id="2839659"/>
    <lineage>
        <taxon>Bacteria</taxon>
        <taxon>Bacillati</taxon>
        <taxon>Cyanobacteriota</taxon>
        <taxon>Cyanophyceae</taxon>
        <taxon>Nostocales</taxon>
        <taxon>Cyanomargaritaceae</taxon>
        <taxon>Cyanomargarita</taxon>
    </lineage>
</organism>
<dbReference type="Proteomes" id="UP000729701">
    <property type="component" value="Unassembled WGS sequence"/>
</dbReference>
<reference evidence="4" key="1">
    <citation type="submission" date="2021-05" db="EMBL/GenBank/DDBJ databases">
        <authorList>
            <person name="Pietrasiak N."/>
            <person name="Ward R."/>
            <person name="Stajich J.E."/>
            <person name="Kurbessoian T."/>
        </authorList>
    </citation>
    <scope>NUCLEOTIDE SEQUENCE</scope>
    <source>
        <strain evidence="4">GSE-NOS-MK-12-04C</strain>
    </source>
</reference>
<dbReference type="InterPro" id="IPR011990">
    <property type="entry name" value="TPR-like_helical_dom_sf"/>
</dbReference>
<dbReference type="PROSITE" id="PS50005">
    <property type="entry name" value="TPR"/>
    <property type="match status" value="1"/>
</dbReference>
<dbReference type="SUPFAM" id="SSF48452">
    <property type="entry name" value="TPR-like"/>
    <property type="match status" value="1"/>
</dbReference>
<dbReference type="SMART" id="SM00028">
    <property type="entry name" value="TPR"/>
    <property type="match status" value="2"/>
</dbReference>
<dbReference type="InterPro" id="IPR019734">
    <property type="entry name" value="TPR_rpt"/>
</dbReference>
<dbReference type="InterPro" id="IPR051685">
    <property type="entry name" value="Ycf3/AcsC/BcsC/TPR_MFPF"/>
</dbReference>
<name>A0A951QIL6_9CYAN</name>
<feature type="repeat" description="TPR" evidence="3">
    <location>
        <begin position="21"/>
        <end position="54"/>
    </location>
</feature>
<proteinExistence type="predicted"/>
<comment type="caution">
    <text evidence="4">The sequence shown here is derived from an EMBL/GenBank/DDBJ whole genome shotgun (WGS) entry which is preliminary data.</text>
</comment>
<accession>A0A951QIL6</accession>
<keyword evidence="2 3" id="KW-0802">TPR repeat</keyword>
<dbReference type="PANTHER" id="PTHR44943:SF8">
    <property type="entry name" value="TPR REPEAT-CONTAINING PROTEIN MJ0263"/>
    <property type="match status" value="1"/>
</dbReference>
<dbReference type="Pfam" id="PF13414">
    <property type="entry name" value="TPR_11"/>
    <property type="match status" value="1"/>
</dbReference>
<dbReference type="EMBL" id="JAHHGZ010000003">
    <property type="protein sequence ID" value="MBW4666560.1"/>
    <property type="molecule type" value="Genomic_DNA"/>
</dbReference>
<dbReference type="PROSITE" id="PS50293">
    <property type="entry name" value="TPR_REGION"/>
    <property type="match status" value="1"/>
</dbReference>
<evidence type="ECO:0000256" key="3">
    <source>
        <dbReference type="PROSITE-ProRule" id="PRU00339"/>
    </source>
</evidence>
<evidence type="ECO:0000256" key="1">
    <source>
        <dbReference type="ARBA" id="ARBA00022737"/>
    </source>
</evidence>
<reference evidence="4" key="2">
    <citation type="journal article" date="2022" name="Microbiol. Resour. Announc.">
        <title>Metagenome Sequencing to Explore Phylogenomics of Terrestrial Cyanobacteria.</title>
        <authorList>
            <person name="Ward R.D."/>
            <person name="Stajich J.E."/>
            <person name="Johansen J.R."/>
            <person name="Huntemann M."/>
            <person name="Clum A."/>
            <person name="Foster B."/>
            <person name="Foster B."/>
            <person name="Roux S."/>
            <person name="Palaniappan K."/>
            <person name="Varghese N."/>
            <person name="Mukherjee S."/>
            <person name="Reddy T.B.K."/>
            <person name="Daum C."/>
            <person name="Copeland A."/>
            <person name="Chen I.A."/>
            <person name="Ivanova N.N."/>
            <person name="Kyrpides N.C."/>
            <person name="Shapiro N."/>
            <person name="Eloe-Fadrosh E.A."/>
            <person name="Pietrasiak N."/>
        </authorList>
    </citation>
    <scope>NUCLEOTIDE SEQUENCE</scope>
    <source>
        <strain evidence="4">GSE-NOS-MK-12-04C</strain>
    </source>
</reference>
<evidence type="ECO:0000313" key="4">
    <source>
        <dbReference type="EMBL" id="MBW4666560.1"/>
    </source>
</evidence>
<protein>
    <submittedName>
        <fullName evidence="4">Tetratricopeptide repeat protein</fullName>
    </submittedName>
</protein>
<evidence type="ECO:0000313" key="5">
    <source>
        <dbReference type="Proteomes" id="UP000729701"/>
    </source>
</evidence>